<dbReference type="EMBL" id="JABANO010010274">
    <property type="protein sequence ID" value="KAF4745430.1"/>
    <property type="molecule type" value="Genomic_DNA"/>
</dbReference>
<evidence type="ECO:0000313" key="3">
    <source>
        <dbReference type="Proteomes" id="UP000553632"/>
    </source>
</evidence>
<proteinExistence type="predicted"/>
<name>A0A7J6TMB9_PEROL</name>
<evidence type="ECO:0000313" key="2">
    <source>
        <dbReference type="EMBL" id="KAF4745430.1"/>
    </source>
</evidence>
<sequence>AATVLSRLIPQAEGNVGPTTPEMEVQAAAVERRYGPKVPGAHRSHRDEGVEGFVWWCYVLTLSVMFYYKYKIWKRDPEHARVRKEAWQSYYDHVQDENADMRVTTPELPLAAPSRDLSIDSEGNSVTEEEEAAAVASNRGG</sequence>
<feature type="region of interest" description="Disordered" evidence="1">
    <location>
        <begin position="108"/>
        <end position="141"/>
    </location>
</feature>
<feature type="non-terminal residue" evidence="2">
    <location>
        <position position="1"/>
    </location>
</feature>
<keyword evidence="3" id="KW-1185">Reference proteome</keyword>
<gene>
    <name evidence="2" type="ORF">FOZ63_008980</name>
</gene>
<comment type="caution">
    <text evidence="2">The sequence shown here is derived from an EMBL/GenBank/DDBJ whole genome shotgun (WGS) entry which is preliminary data.</text>
</comment>
<dbReference type="AlphaFoldDB" id="A0A7J6TMB9"/>
<evidence type="ECO:0000256" key="1">
    <source>
        <dbReference type="SAM" id="MobiDB-lite"/>
    </source>
</evidence>
<organism evidence="2 3">
    <name type="scientific">Perkinsus olseni</name>
    <name type="common">Perkinsus atlanticus</name>
    <dbReference type="NCBI Taxonomy" id="32597"/>
    <lineage>
        <taxon>Eukaryota</taxon>
        <taxon>Sar</taxon>
        <taxon>Alveolata</taxon>
        <taxon>Perkinsozoa</taxon>
        <taxon>Perkinsea</taxon>
        <taxon>Perkinsida</taxon>
        <taxon>Perkinsidae</taxon>
        <taxon>Perkinsus</taxon>
    </lineage>
</organism>
<protein>
    <submittedName>
        <fullName evidence="2">Uncharacterized protein</fullName>
    </submittedName>
</protein>
<dbReference type="Proteomes" id="UP000553632">
    <property type="component" value="Unassembled WGS sequence"/>
</dbReference>
<reference evidence="2 3" key="1">
    <citation type="submission" date="2020-04" db="EMBL/GenBank/DDBJ databases">
        <title>Perkinsus olseni comparative genomics.</title>
        <authorList>
            <person name="Bogema D.R."/>
        </authorList>
    </citation>
    <scope>NUCLEOTIDE SEQUENCE [LARGE SCALE GENOMIC DNA]</scope>
    <source>
        <strain evidence="2 3">ATCC PRA-207</strain>
    </source>
</reference>
<accession>A0A7J6TMB9</accession>